<reference evidence="10 11" key="1">
    <citation type="submission" date="2016-03" db="EMBL/GenBank/DDBJ databases">
        <authorList>
            <person name="Ploux O."/>
        </authorList>
    </citation>
    <scope>NUCLEOTIDE SEQUENCE [LARGE SCALE GENOMIC DNA]</scope>
    <source>
        <strain evidence="10 11">R0</strain>
    </source>
</reference>
<evidence type="ECO:0000256" key="6">
    <source>
        <dbReference type="HAMAP-Rule" id="MF_00050"/>
    </source>
</evidence>
<dbReference type="EMBL" id="LUKE01000001">
    <property type="protein sequence ID" value="KYG66591.1"/>
    <property type="molecule type" value="Genomic_DNA"/>
</dbReference>
<dbReference type="PANTHER" id="PTHR11741">
    <property type="entry name" value="ELONGATION FACTOR TS"/>
    <property type="match status" value="1"/>
</dbReference>
<keyword evidence="11" id="KW-1185">Reference proteome</keyword>
<dbReference type="SUPFAM" id="SSF54713">
    <property type="entry name" value="Elongation factor Ts (EF-Ts), dimerisation domain"/>
    <property type="match status" value="2"/>
</dbReference>
<evidence type="ECO:0000256" key="8">
    <source>
        <dbReference type="RuleBase" id="RU000643"/>
    </source>
</evidence>
<dbReference type="PROSITE" id="PS01127">
    <property type="entry name" value="EF_TS_2"/>
    <property type="match status" value="1"/>
</dbReference>
<comment type="caution">
    <text evidence="10">The sequence shown here is derived from an EMBL/GenBank/DDBJ whole genome shotgun (WGS) entry which is preliminary data.</text>
</comment>
<feature type="domain" description="Translation elongation factor EFTs/EF1B dimerisation" evidence="9">
    <location>
        <begin position="70"/>
        <end position="288"/>
    </location>
</feature>
<dbReference type="HAMAP" id="MF_00050">
    <property type="entry name" value="EF_Ts"/>
    <property type="match status" value="1"/>
</dbReference>
<dbReference type="FunFam" id="1.10.286.20:FF:000001">
    <property type="entry name" value="Elongation factor Ts"/>
    <property type="match status" value="1"/>
</dbReference>
<dbReference type="OrthoDB" id="5289749at2"/>
<dbReference type="InterPro" id="IPR009060">
    <property type="entry name" value="UBA-like_sf"/>
</dbReference>
<evidence type="ECO:0000256" key="2">
    <source>
        <dbReference type="ARBA" id="ARBA00016956"/>
    </source>
</evidence>
<dbReference type="FunFam" id="1.10.8.10:FF:000001">
    <property type="entry name" value="Elongation factor Ts"/>
    <property type="match status" value="1"/>
</dbReference>
<comment type="function">
    <text evidence="5 6 7">Associates with the EF-Tu.GDP complex and induces the exchange of GDP to GTP. It remains bound to the aminoacyl-tRNA.EF-Tu.GTP complex up to the GTP hydrolysis stage on the ribosome.</text>
</comment>
<protein>
    <recommendedName>
        <fullName evidence="2 6">Elongation factor Ts</fullName>
        <shortName evidence="6">EF-Ts</shortName>
    </recommendedName>
</protein>
<dbReference type="SUPFAM" id="SSF46934">
    <property type="entry name" value="UBA-like"/>
    <property type="match status" value="1"/>
</dbReference>
<evidence type="ECO:0000256" key="3">
    <source>
        <dbReference type="ARBA" id="ARBA00022768"/>
    </source>
</evidence>
<dbReference type="GO" id="GO:0005737">
    <property type="term" value="C:cytoplasm"/>
    <property type="evidence" value="ECO:0007669"/>
    <property type="project" value="UniProtKB-SubCell"/>
</dbReference>
<dbReference type="Gene3D" id="1.10.8.10">
    <property type="entry name" value="DNA helicase RuvA subunit, C-terminal domain"/>
    <property type="match status" value="1"/>
</dbReference>
<dbReference type="NCBIfam" id="TIGR00116">
    <property type="entry name" value="tsf"/>
    <property type="match status" value="1"/>
</dbReference>
<feature type="region of interest" description="Involved in Mg(2+) ion dislocation from EF-Tu" evidence="6">
    <location>
        <begin position="79"/>
        <end position="82"/>
    </location>
</feature>
<evidence type="ECO:0000256" key="5">
    <source>
        <dbReference type="ARBA" id="ARBA00025453"/>
    </source>
</evidence>
<evidence type="ECO:0000259" key="9">
    <source>
        <dbReference type="Pfam" id="PF00889"/>
    </source>
</evidence>
<dbReference type="Gene3D" id="3.30.479.20">
    <property type="entry name" value="Elongation factor Ts, dimerisation domain"/>
    <property type="match status" value="2"/>
</dbReference>
<dbReference type="InterPro" id="IPR001816">
    <property type="entry name" value="Transl_elong_EFTs/EF1B"/>
</dbReference>
<accession>A0A150WQ18</accession>
<dbReference type="InterPro" id="IPR036402">
    <property type="entry name" value="EF-Ts_dimer_sf"/>
</dbReference>
<evidence type="ECO:0000256" key="4">
    <source>
        <dbReference type="ARBA" id="ARBA00022917"/>
    </source>
</evidence>
<evidence type="ECO:0000256" key="1">
    <source>
        <dbReference type="ARBA" id="ARBA00005532"/>
    </source>
</evidence>
<dbReference type="PROSITE" id="PS01126">
    <property type="entry name" value="EF_TS_1"/>
    <property type="match status" value="1"/>
</dbReference>
<name>A0A150WQ18_BDEBC</name>
<keyword evidence="3 6" id="KW-0251">Elongation factor</keyword>
<dbReference type="RefSeq" id="WP_061834155.1">
    <property type="nucleotide sequence ID" value="NZ_LUKE01000001.1"/>
</dbReference>
<dbReference type="Proteomes" id="UP000075320">
    <property type="component" value="Unassembled WGS sequence"/>
</dbReference>
<dbReference type="Gene3D" id="1.10.286.20">
    <property type="match status" value="1"/>
</dbReference>
<evidence type="ECO:0000313" key="11">
    <source>
        <dbReference type="Proteomes" id="UP000075320"/>
    </source>
</evidence>
<keyword evidence="4 6" id="KW-0648">Protein biosynthesis</keyword>
<evidence type="ECO:0000256" key="7">
    <source>
        <dbReference type="RuleBase" id="RU000642"/>
    </source>
</evidence>
<organism evidence="10 11">
    <name type="scientific">Bdellovibrio bacteriovorus</name>
    <dbReference type="NCBI Taxonomy" id="959"/>
    <lineage>
        <taxon>Bacteria</taxon>
        <taxon>Pseudomonadati</taxon>
        <taxon>Bdellovibrionota</taxon>
        <taxon>Bdellovibrionia</taxon>
        <taxon>Bdellovibrionales</taxon>
        <taxon>Pseudobdellovibrionaceae</taxon>
        <taxon>Bdellovibrio</taxon>
    </lineage>
</organism>
<dbReference type="CDD" id="cd14275">
    <property type="entry name" value="UBA_EF-Ts"/>
    <property type="match status" value="1"/>
</dbReference>
<sequence length="309" mass="33312">MSISPTLVKELREKTSAGMMDCKKALEATSGDFDAAVEWLRVKGLSSAAKKADRIAAEGTVFAQVVGNNAVILEINSETDFVARNDGFKNFVADMAHHVLNAVNAVGDILEQAFHKNPTKKVGDMLKESIATIGENIVIRRFEKYSASANSIVHTYIHGEGKIGVMIEVAASTPAAAGNPELKTFAQDVALHIAAMNPMAISSEQIPADVVAKEKEILKAKNLESGKKAEMVDKIVEGQIRKFLAENCLLDQAFVKNPDMKVSDLAKETGKKIGADVTIKRFVRFELGAGIEKKSNDFAAEVAAQMKGH</sequence>
<dbReference type="InterPro" id="IPR014039">
    <property type="entry name" value="Transl_elong_EFTs/EF1B_dimer"/>
</dbReference>
<dbReference type="PANTHER" id="PTHR11741:SF10">
    <property type="entry name" value="POLYPROTEIN OF EF-TS, CHLOROPLASTIC"/>
    <property type="match status" value="1"/>
</dbReference>
<comment type="similarity">
    <text evidence="1 6 7">Belongs to the EF-Ts family.</text>
</comment>
<dbReference type="GO" id="GO:0003746">
    <property type="term" value="F:translation elongation factor activity"/>
    <property type="evidence" value="ECO:0007669"/>
    <property type="project" value="UniProtKB-UniRule"/>
</dbReference>
<gene>
    <name evidence="6" type="primary">tsf</name>
    <name evidence="10" type="ORF">AZI86_05970</name>
</gene>
<dbReference type="InterPro" id="IPR018101">
    <property type="entry name" value="Transl_elong_Ts_CS"/>
</dbReference>
<proteinExistence type="inferred from homology"/>
<dbReference type="Pfam" id="PF00889">
    <property type="entry name" value="EF_TS"/>
    <property type="match status" value="1"/>
</dbReference>
<keyword evidence="6" id="KW-0963">Cytoplasm</keyword>
<evidence type="ECO:0000313" key="10">
    <source>
        <dbReference type="EMBL" id="KYG66591.1"/>
    </source>
</evidence>
<comment type="subcellular location">
    <subcellularLocation>
        <location evidence="6 8">Cytoplasm</location>
    </subcellularLocation>
</comment>
<dbReference type="AlphaFoldDB" id="A0A150WQ18"/>